<organism evidence="2 3">
    <name type="scientific">Paspalum notatum var. saurae</name>
    <dbReference type="NCBI Taxonomy" id="547442"/>
    <lineage>
        <taxon>Eukaryota</taxon>
        <taxon>Viridiplantae</taxon>
        <taxon>Streptophyta</taxon>
        <taxon>Embryophyta</taxon>
        <taxon>Tracheophyta</taxon>
        <taxon>Spermatophyta</taxon>
        <taxon>Magnoliopsida</taxon>
        <taxon>Liliopsida</taxon>
        <taxon>Poales</taxon>
        <taxon>Poaceae</taxon>
        <taxon>PACMAD clade</taxon>
        <taxon>Panicoideae</taxon>
        <taxon>Andropogonodae</taxon>
        <taxon>Paspaleae</taxon>
        <taxon>Paspalinae</taxon>
        <taxon>Paspalum</taxon>
    </lineage>
</organism>
<accession>A0AAQ3WS45</accession>
<feature type="region of interest" description="Disordered" evidence="1">
    <location>
        <begin position="122"/>
        <end position="215"/>
    </location>
</feature>
<gene>
    <name evidence="2" type="ORF">U9M48_019968</name>
</gene>
<keyword evidence="3" id="KW-1185">Reference proteome</keyword>
<dbReference type="EMBL" id="CP144748">
    <property type="protein sequence ID" value="WVZ71376.1"/>
    <property type="molecule type" value="Genomic_DNA"/>
</dbReference>
<name>A0AAQ3WS45_PASNO</name>
<dbReference type="AlphaFoldDB" id="A0AAQ3WS45"/>
<feature type="compositionally biased region" description="Basic residues" evidence="1">
    <location>
        <begin position="191"/>
        <end position="203"/>
    </location>
</feature>
<proteinExistence type="predicted"/>
<evidence type="ECO:0000313" key="2">
    <source>
        <dbReference type="EMBL" id="WVZ71376.1"/>
    </source>
</evidence>
<protein>
    <submittedName>
        <fullName evidence="2">Uncharacterized protein</fullName>
    </submittedName>
</protein>
<evidence type="ECO:0000313" key="3">
    <source>
        <dbReference type="Proteomes" id="UP001341281"/>
    </source>
</evidence>
<reference evidence="2 3" key="1">
    <citation type="submission" date="2024-02" db="EMBL/GenBank/DDBJ databases">
        <title>High-quality chromosome-scale genome assembly of Pensacola bahiagrass (Paspalum notatum Flugge var. saurae).</title>
        <authorList>
            <person name="Vega J.M."/>
            <person name="Podio M."/>
            <person name="Orjuela J."/>
            <person name="Siena L.A."/>
            <person name="Pessino S.C."/>
            <person name="Combes M.C."/>
            <person name="Mariac C."/>
            <person name="Albertini E."/>
            <person name="Pupilli F."/>
            <person name="Ortiz J.P.A."/>
            <person name="Leblanc O."/>
        </authorList>
    </citation>
    <scope>NUCLEOTIDE SEQUENCE [LARGE SCALE GENOMIC DNA]</scope>
    <source>
        <strain evidence="2">R1</strain>
        <tissue evidence="2">Leaf</tissue>
    </source>
</reference>
<feature type="compositionally biased region" description="Basic and acidic residues" evidence="1">
    <location>
        <begin position="179"/>
        <end position="190"/>
    </location>
</feature>
<dbReference type="Proteomes" id="UP001341281">
    <property type="component" value="Chromosome 04"/>
</dbReference>
<feature type="compositionally biased region" description="Basic residues" evidence="1">
    <location>
        <begin position="137"/>
        <end position="147"/>
    </location>
</feature>
<feature type="non-terminal residue" evidence="2">
    <location>
        <position position="215"/>
    </location>
</feature>
<evidence type="ECO:0000256" key="1">
    <source>
        <dbReference type="SAM" id="MobiDB-lite"/>
    </source>
</evidence>
<sequence>VLRLLILYNPFLGQLNSSIGDYSLRLSTAIWVAIWTIERPKCHVTLLIFICTPERFLLSHQAPSPSPRPLISLFALLSHAALLSRAGAASPAALLSPAQCPPPPTCCIQAAASPLPLPLPSHDAGLDGARPPLSRWRGGRSRIRRRRGGGEAAREVAAGGSRRTRSPDALASPDPAEVEAAHKPEKERKRGGERRRRRRRGERRGRGVAGGGSSR</sequence>